<dbReference type="RefSeq" id="WP_093303569.1">
    <property type="nucleotide sequence ID" value="NZ_FOOH01000006.1"/>
</dbReference>
<feature type="domain" description="Response regulatory" evidence="2">
    <location>
        <begin position="6"/>
        <end position="118"/>
    </location>
</feature>
<dbReference type="Proteomes" id="UP000199116">
    <property type="component" value="Unassembled WGS sequence"/>
</dbReference>
<dbReference type="SUPFAM" id="SSF52172">
    <property type="entry name" value="CheY-like"/>
    <property type="match status" value="1"/>
</dbReference>
<accession>A0A1I2L2M4</accession>
<evidence type="ECO:0000256" key="1">
    <source>
        <dbReference type="PROSITE-ProRule" id="PRU00169"/>
    </source>
</evidence>
<protein>
    <submittedName>
        <fullName evidence="4">Two component transcriptional regulator, LytTR family</fullName>
    </submittedName>
</protein>
<dbReference type="Gene3D" id="2.40.50.1020">
    <property type="entry name" value="LytTr DNA-binding domain"/>
    <property type="match status" value="1"/>
</dbReference>
<dbReference type="GO" id="GO:0000156">
    <property type="term" value="F:phosphorelay response regulator activity"/>
    <property type="evidence" value="ECO:0007669"/>
    <property type="project" value="InterPro"/>
</dbReference>
<dbReference type="Pfam" id="PF04397">
    <property type="entry name" value="LytTR"/>
    <property type="match status" value="1"/>
</dbReference>
<name>A0A1I2L2M4_9FLAO</name>
<reference evidence="5" key="1">
    <citation type="submission" date="2016-10" db="EMBL/GenBank/DDBJ databases">
        <authorList>
            <person name="Varghese N."/>
            <person name="Submissions S."/>
        </authorList>
    </citation>
    <scope>NUCLEOTIDE SEQUENCE [LARGE SCALE GENOMIC DNA]</scope>
    <source>
        <strain evidence="5">DSM 23515</strain>
    </source>
</reference>
<evidence type="ECO:0000313" key="5">
    <source>
        <dbReference type="Proteomes" id="UP000199116"/>
    </source>
</evidence>
<dbReference type="AlphaFoldDB" id="A0A1I2L2M4"/>
<dbReference type="PROSITE" id="PS50110">
    <property type="entry name" value="RESPONSE_REGULATORY"/>
    <property type="match status" value="1"/>
</dbReference>
<dbReference type="InterPro" id="IPR007492">
    <property type="entry name" value="LytTR_DNA-bd_dom"/>
</dbReference>
<sequence>MEKPINTIILDDEPFAVHLLKDYAKKVSSLNVIYAGNDNYKVLELLKEYTNTLVFIDLQMPELSGMEIMQMSNHSHHNFIITSAYQEYALDAFKYQVIDFLVKPISFQRFYESVEKYLGWEKSFNTISDTTAENKDFYIKAERKVYRIIPEEILYIEGLKDYIRIHTTSEKIITHENMKDIIGKLPKDEFLRIHRSYIIPSKKIKMLEGNSICLYGDIRLPIGETYRKAIKAKFN</sequence>
<dbReference type="PANTHER" id="PTHR37299:SF1">
    <property type="entry name" value="STAGE 0 SPORULATION PROTEIN A HOMOLOG"/>
    <property type="match status" value="1"/>
</dbReference>
<keyword evidence="1" id="KW-0597">Phosphoprotein</keyword>
<dbReference type="PROSITE" id="PS50930">
    <property type="entry name" value="HTH_LYTTR"/>
    <property type="match status" value="1"/>
</dbReference>
<feature type="modified residue" description="4-aspartylphosphate" evidence="1">
    <location>
        <position position="57"/>
    </location>
</feature>
<feature type="domain" description="HTH LytTR-type" evidence="3">
    <location>
        <begin position="137"/>
        <end position="235"/>
    </location>
</feature>
<dbReference type="EMBL" id="FOOH01000006">
    <property type="protein sequence ID" value="SFF71386.1"/>
    <property type="molecule type" value="Genomic_DNA"/>
</dbReference>
<dbReference type="Pfam" id="PF00072">
    <property type="entry name" value="Response_reg"/>
    <property type="match status" value="1"/>
</dbReference>
<proteinExistence type="predicted"/>
<evidence type="ECO:0000313" key="4">
    <source>
        <dbReference type="EMBL" id="SFF71386.1"/>
    </source>
</evidence>
<evidence type="ECO:0000259" key="3">
    <source>
        <dbReference type="PROSITE" id="PS50930"/>
    </source>
</evidence>
<organism evidence="4 5">
    <name type="scientific">Salegentibacter agarivorans</name>
    <dbReference type="NCBI Taxonomy" id="345907"/>
    <lineage>
        <taxon>Bacteria</taxon>
        <taxon>Pseudomonadati</taxon>
        <taxon>Bacteroidota</taxon>
        <taxon>Flavobacteriia</taxon>
        <taxon>Flavobacteriales</taxon>
        <taxon>Flavobacteriaceae</taxon>
        <taxon>Salegentibacter</taxon>
    </lineage>
</organism>
<dbReference type="Gene3D" id="3.40.50.2300">
    <property type="match status" value="1"/>
</dbReference>
<dbReference type="InterPro" id="IPR011006">
    <property type="entry name" value="CheY-like_superfamily"/>
</dbReference>
<keyword evidence="5" id="KW-1185">Reference proteome</keyword>
<gene>
    <name evidence="4" type="ORF">SAMN04488033_10621</name>
</gene>
<dbReference type="InterPro" id="IPR001789">
    <property type="entry name" value="Sig_transdc_resp-reg_receiver"/>
</dbReference>
<dbReference type="SMART" id="SM00448">
    <property type="entry name" value="REC"/>
    <property type="match status" value="1"/>
</dbReference>
<dbReference type="InterPro" id="IPR046947">
    <property type="entry name" value="LytR-like"/>
</dbReference>
<dbReference type="PANTHER" id="PTHR37299">
    <property type="entry name" value="TRANSCRIPTIONAL REGULATOR-RELATED"/>
    <property type="match status" value="1"/>
</dbReference>
<evidence type="ECO:0000259" key="2">
    <source>
        <dbReference type="PROSITE" id="PS50110"/>
    </source>
</evidence>
<dbReference type="GO" id="GO:0003677">
    <property type="term" value="F:DNA binding"/>
    <property type="evidence" value="ECO:0007669"/>
    <property type="project" value="InterPro"/>
</dbReference>
<dbReference type="SMART" id="SM00850">
    <property type="entry name" value="LytTR"/>
    <property type="match status" value="1"/>
</dbReference>